<comment type="caution">
    <text evidence="3">The sequence shown here is derived from an EMBL/GenBank/DDBJ whole genome shotgun (WGS) entry which is preliminary data.</text>
</comment>
<feature type="compositionally biased region" description="Low complexity" evidence="1">
    <location>
        <begin position="860"/>
        <end position="875"/>
    </location>
</feature>
<feature type="compositionally biased region" description="Basic and acidic residues" evidence="1">
    <location>
        <begin position="643"/>
        <end position="669"/>
    </location>
</feature>
<feature type="region of interest" description="Disordered" evidence="1">
    <location>
        <begin position="765"/>
        <end position="799"/>
    </location>
</feature>
<sequence>MNAPSSSGSSGGTVAAPEGSSGHIHMRRRFEVYLALTIASLISISCVAVSAPRSEVKIAVVTCASLSFAVTLILGVGLFSRSLRYSLTTSLLTEEPDNNHHNSRWKIRRKATVEKIAVLLVFVLECIVSGMVLYPRFDTNRMAVAGNEIWNPNLFYITWFSLYGSAYLVEVAIIYAVESSWFMCLFSSTCTATALLIIHSGPACRSKYLSVTPYCSSALAAGSVHVVCAVVLLVCGACFGVLSVNRRGRLRKYLMSIGATMLLIVQCAVVAVVTAPSGPGHETGNAFITSWMSLVMCLSLWKTSIESWFIPEPRETLSSFKGYLRKKSSTSTADEGYSDDDHGNSCDPLSSEVRTDIPKEVQAGDDNYWRNLRGPDPEDDTSFNNSRRRAQGSKVLKEADAILSTVADIIRREDPGGISFNSNANPDRSRKKIQVRAMEPPSREASRPDPINNDSVKVDRERRSRPLAPIPTNSDTITSSARKDQGRKSELHRSNSSQNPTVPSSASLMRGSKNKRVTRRNSPPTRLPTIRHAITSSTSMGYQVRKSTGRRSSISRSSVPSRVSSMSVPSINGELRQVSTITSQTTTVPSRASAGGGHLSIGETTLSSPLLTESSSRSKYDRGIKPSARSRPPPPPRSTQHQMKGEASSKHSEKKTNRVEERIKPKENESPTPPPDENSPDSDMYPVPFDILLKDDQSSTTEITIHVPDSQYDTHTSARVDRKVLSVAVSAALHAASVSAAHEKMAHSTVGETDFAYIPIRQSARPGQSHLQTTHHQIEGQSESLQSRNMRNDNVTSPSIRAFTRRSTLDQAEKLMTYSDLEDSKLNIQGGSESCRHTDPATGLVGILKHDHSGSHRKTPSQSSTSKWSEQSSTPGNKTPKLNHNESDMLLRILSERLQGGPTGISTSIHGLGSNHGSLSRRKSSTVEHLSQTLESCGNPTRSPMHSRYSEDDDDDAQTVHVEFNC</sequence>
<feature type="compositionally biased region" description="Low complexity" evidence="1">
    <location>
        <begin position="604"/>
        <end position="615"/>
    </location>
</feature>
<feature type="region of interest" description="Disordered" evidence="1">
    <location>
        <begin position="1"/>
        <end position="20"/>
    </location>
</feature>
<dbReference type="AlphaFoldDB" id="A0ABD3M5G5"/>
<feature type="compositionally biased region" description="Polar residues" evidence="1">
    <location>
        <begin position="494"/>
        <end position="507"/>
    </location>
</feature>
<protein>
    <submittedName>
        <fullName evidence="3">Uncharacterized protein</fullName>
    </submittedName>
</protein>
<evidence type="ECO:0000256" key="1">
    <source>
        <dbReference type="SAM" id="MobiDB-lite"/>
    </source>
</evidence>
<feature type="transmembrane region" description="Helical" evidence="2">
    <location>
        <begin position="58"/>
        <end position="79"/>
    </location>
</feature>
<reference evidence="3 4" key="1">
    <citation type="submission" date="2024-10" db="EMBL/GenBank/DDBJ databases">
        <title>Updated reference genomes for cyclostephanoid diatoms.</title>
        <authorList>
            <person name="Roberts W.R."/>
            <person name="Alverson A.J."/>
        </authorList>
    </citation>
    <scope>NUCLEOTIDE SEQUENCE [LARGE SCALE GENOMIC DNA]</scope>
    <source>
        <strain evidence="3 4">AJA232-27</strain>
    </source>
</reference>
<name>A0ABD3M5G5_9STRA</name>
<dbReference type="EMBL" id="JALLBG020000216">
    <property type="protein sequence ID" value="KAL3758867.1"/>
    <property type="molecule type" value="Genomic_DNA"/>
</dbReference>
<dbReference type="Proteomes" id="UP001530293">
    <property type="component" value="Unassembled WGS sequence"/>
</dbReference>
<feature type="region of interest" description="Disordered" evidence="1">
    <location>
        <begin position="845"/>
        <end position="884"/>
    </location>
</feature>
<feature type="transmembrane region" description="Helical" evidence="2">
    <location>
        <begin position="154"/>
        <end position="174"/>
    </location>
</feature>
<feature type="compositionally biased region" description="Polar residues" evidence="1">
    <location>
        <begin position="471"/>
        <end position="480"/>
    </location>
</feature>
<feature type="transmembrane region" description="Helical" evidence="2">
    <location>
        <begin position="116"/>
        <end position="134"/>
    </location>
</feature>
<feature type="region of interest" description="Disordered" evidence="1">
    <location>
        <begin position="330"/>
        <end position="393"/>
    </location>
</feature>
<feature type="transmembrane region" description="Helical" evidence="2">
    <location>
        <begin position="218"/>
        <end position="242"/>
    </location>
</feature>
<feature type="region of interest" description="Disordered" evidence="1">
    <location>
        <begin position="414"/>
        <end position="688"/>
    </location>
</feature>
<evidence type="ECO:0000313" key="3">
    <source>
        <dbReference type="EMBL" id="KAL3758867.1"/>
    </source>
</evidence>
<keyword evidence="2" id="KW-1133">Transmembrane helix</keyword>
<organism evidence="3 4">
    <name type="scientific">Discostella pseudostelligera</name>
    <dbReference type="NCBI Taxonomy" id="259834"/>
    <lineage>
        <taxon>Eukaryota</taxon>
        <taxon>Sar</taxon>
        <taxon>Stramenopiles</taxon>
        <taxon>Ochrophyta</taxon>
        <taxon>Bacillariophyta</taxon>
        <taxon>Coscinodiscophyceae</taxon>
        <taxon>Thalassiosirophycidae</taxon>
        <taxon>Stephanodiscales</taxon>
        <taxon>Stephanodiscaceae</taxon>
        <taxon>Discostella</taxon>
    </lineage>
</organism>
<proteinExistence type="predicted"/>
<feature type="transmembrane region" description="Helical" evidence="2">
    <location>
        <begin position="254"/>
        <end position="277"/>
    </location>
</feature>
<keyword evidence="2" id="KW-0472">Membrane</keyword>
<evidence type="ECO:0000313" key="4">
    <source>
        <dbReference type="Proteomes" id="UP001530293"/>
    </source>
</evidence>
<feature type="compositionally biased region" description="Polar residues" evidence="1">
    <location>
        <begin position="934"/>
        <end position="944"/>
    </location>
</feature>
<keyword evidence="2" id="KW-0812">Transmembrane</keyword>
<evidence type="ECO:0000256" key="2">
    <source>
        <dbReference type="SAM" id="Phobius"/>
    </source>
</evidence>
<feature type="transmembrane region" description="Helical" evidence="2">
    <location>
        <begin position="32"/>
        <end position="52"/>
    </location>
</feature>
<feature type="compositionally biased region" description="Basic and acidic residues" evidence="1">
    <location>
        <begin position="481"/>
        <end position="493"/>
    </location>
</feature>
<keyword evidence="4" id="KW-1185">Reference proteome</keyword>
<feature type="compositionally biased region" description="Low complexity" evidence="1">
    <location>
        <begin position="550"/>
        <end position="588"/>
    </location>
</feature>
<feature type="transmembrane region" description="Helical" evidence="2">
    <location>
        <begin position="181"/>
        <end position="198"/>
    </location>
</feature>
<feature type="region of interest" description="Disordered" evidence="1">
    <location>
        <begin position="934"/>
        <end position="956"/>
    </location>
</feature>
<gene>
    <name evidence="3" type="ORF">ACHAWU_003139</name>
</gene>
<accession>A0ABD3M5G5</accession>